<feature type="compositionally biased region" description="Basic and acidic residues" evidence="1">
    <location>
        <begin position="7"/>
        <end position="21"/>
    </location>
</feature>
<dbReference type="Proteomes" id="UP000823775">
    <property type="component" value="Unassembled WGS sequence"/>
</dbReference>
<gene>
    <name evidence="2" type="ORF">HAX54_049615</name>
</gene>
<comment type="caution">
    <text evidence="2">The sequence shown here is derived from an EMBL/GenBank/DDBJ whole genome shotgun (WGS) entry which is preliminary data.</text>
</comment>
<evidence type="ECO:0000256" key="1">
    <source>
        <dbReference type="SAM" id="MobiDB-lite"/>
    </source>
</evidence>
<protein>
    <submittedName>
        <fullName evidence="2">Uncharacterized protein</fullName>
    </submittedName>
</protein>
<evidence type="ECO:0000313" key="3">
    <source>
        <dbReference type="Proteomes" id="UP000823775"/>
    </source>
</evidence>
<keyword evidence="3" id="KW-1185">Reference proteome</keyword>
<name>A0ABS8SV57_DATST</name>
<accession>A0ABS8SV57</accession>
<sequence length="138" mass="15946">MSNNDEVNDRIDESDNDRLLDDELTDGDQSSDNDGDVDGEVVAIRDGNITYHSNAIPYLDNTEESQEDFVNMRDIDSARTALWNATNPAYLNWMIHFREIPGGMWKADKMIELHTCETYDYKEDDFMVANFIDTICYE</sequence>
<reference evidence="2 3" key="1">
    <citation type="journal article" date="2021" name="BMC Genomics">
        <title>Datura genome reveals duplications of psychoactive alkaloid biosynthetic genes and high mutation rate following tissue culture.</title>
        <authorList>
            <person name="Rajewski A."/>
            <person name="Carter-House D."/>
            <person name="Stajich J."/>
            <person name="Litt A."/>
        </authorList>
    </citation>
    <scope>NUCLEOTIDE SEQUENCE [LARGE SCALE GENOMIC DNA]</scope>
    <source>
        <strain evidence="2">AR-01</strain>
    </source>
</reference>
<dbReference type="EMBL" id="JACEIK010000845">
    <property type="protein sequence ID" value="MCD7462907.1"/>
    <property type="molecule type" value="Genomic_DNA"/>
</dbReference>
<feature type="compositionally biased region" description="Acidic residues" evidence="1">
    <location>
        <begin position="22"/>
        <end position="39"/>
    </location>
</feature>
<organism evidence="2 3">
    <name type="scientific">Datura stramonium</name>
    <name type="common">Jimsonweed</name>
    <name type="synonym">Common thornapple</name>
    <dbReference type="NCBI Taxonomy" id="4076"/>
    <lineage>
        <taxon>Eukaryota</taxon>
        <taxon>Viridiplantae</taxon>
        <taxon>Streptophyta</taxon>
        <taxon>Embryophyta</taxon>
        <taxon>Tracheophyta</taxon>
        <taxon>Spermatophyta</taxon>
        <taxon>Magnoliopsida</taxon>
        <taxon>eudicotyledons</taxon>
        <taxon>Gunneridae</taxon>
        <taxon>Pentapetalae</taxon>
        <taxon>asterids</taxon>
        <taxon>lamiids</taxon>
        <taxon>Solanales</taxon>
        <taxon>Solanaceae</taxon>
        <taxon>Solanoideae</taxon>
        <taxon>Datureae</taxon>
        <taxon>Datura</taxon>
    </lineage>
</organism>
<proteinExistence type="predicted"/>
<feature type="region of interest" description="Disordered" evidence="1">
    <location>
        <begin position="1"/>
        <end position="39"/>
    </location>
</feature>
<evidence type="ECO:0000313" key="2">
    <source>
        <dbReference type="EMBL" id="MCD7462907.1"/>
    </source>
</evidence>